<feature type="region of interest" description="Disordered" evidence="2">
    <location>
        <begin position="1"/>
        <end position="20"/>
    </location>
</feature>
<dbReference type="PROSITE" id="PS50076">
    <property type="entry name" value="DNAJ_2"/>
    <property type="match status" value="1"/>
</dbReference>
<protein>
    <submittedName>
        <fullName evidence="4">DnaJ-like protein</fullName>
    </submittedName>
</protein>
<dbReference type="EMBL" id="VNHQ01000012">
    <property type="protein sequence ID" value="TYP65445.1"/>
    <property type="molecule type" value="Genomic_DNA"/>
</dbReference>
<dbReference type="SMART" id="SM00271">
    <property type="entry name" value="DnaJ"/>
    <property type="match status" value="1"/>
</dbReference>
<evidence type="ECO:0000256" key="1">
    <source>
        <dbReference type="ARBA" id="ARBA00023186"/>
    </source>
</evidence>
<dbReference type="Pfam" id="PF12339">
    <property type="entry name" value="DNAJ_related"/>
    <property type="match status" value="1"/>
</dbReference>
<keyword evidence="1" id="KW-0143">Chaperone</keyword>
<feature type="domain" description="J" evidence="3">
    <location>
        <begin position="185"/>
        <end position="241"/>
    </location>
</feature>
<name>A0A5S5BEG7_STUST</name>
<proteinExistence type="predicted"/>
<dbReference type="Proteomes" id="UP000324282">
    <property type="component" value="Unassembled WGS sequence"/>
</dbReference>
<evidence type="ECO:0000313" key="4">
    <source>
        <dbReference type="EMBL" id="TYP65445.1"/>
    </source>
</evidence>
<dbReference type="SUPFAM" id="SSF46565">
    <property type="entry name" value="Chaperone J-domain"/>
    <property type="match status" value="1"/>
</dbReference>
<evidence type="ECO:0000313" key="5">
    <source>
        <dbReference type="Proteomes" id="UP000324282"/>
    </source>
</evidence>
<dbReference type="Gene3D" id="1.10.287.110">
    <property type="entry name" value="DnaJ domain"/>
    <property type="match status" value="1"/>
</dbReference>
<sequence length="241" mass="28120">MRKARILRAKSTGAPPHPSSRLQRWPCARLCVMNDDLDPEMDLAEQILVLLREQPEGCSEYELIQQLKARHSTHIPNLPLLDKLVLFRTHFLVFNALYRLRDQLWGETSHTVQISPLCVQLQPYVPGVSGIVENDPLRDYYLDMTNLRDTDEAEVERLLASFWSRMRGDHLGERDESWDPDQKRAALELFELDQEAAPLSLHTIKRRYRQLVSIHHPDRGGSTTRLQSINLAMEILQRYYR</sequence>
<gene>
    <name evidence="4" type="ORF">A9A72_122580</name>
</gene>
<dbReference type="AlphaFoldDB" id="A0A5S5BEG7"/>
<comment type="caution">
    <text evidence="4">The sequence shown here is derived from an EMBL/GenBank/DDBJ whole genome shotgun (WGS) entry which is preliminary data.</text>
</comment>
<organism evidence="4 5">
    <name type="scientific">Stutzerimonas stutzeri</name>
    <name type="common">Pseudomonas stutzeri</name>
    <dbReference type="NCBI Taxonomy" id="316"/>
    <lineage>
        <taxon>Bacteria</taxon>
        <taxon>Pseudomonadati</taxon>
        <taxon>Pseudomonadota</taxon>
        <taxon>Gammaproteobacteria</taxon>
        <taxon>Pseudomonadales</taxon>
        <taxon>Pseudomonadaceae</taxon>
        <taxon>Stutzerimonas</taxon>
    </lineage>
</organism>
<reference evidence="4 5" key="1">
    <citation type="submission" date="2019-07" db="EMBL/GenBank/DDBJ databases">
        <title>Deep subsurface shale carbon reservoir microbial communities from Ohio and West Virginia, USA.</title>
        <authorList>
            <person name="Wrighton K."/>
        </authorList>
    </citation>
    <scope>NUCLEOTIDE SEQUENCE [LARGE SCALE GENOMIC DNA]</scope>
    <source>
        <strain evidence="4 5">NP_8Ht</strain>
    </source>
</reference>
<dbReference type="InterPro" id="IPR021059">
    <property type="entry name" value="DnaJ-related_N"/>
</dbReference>
<dbReference type="CDD" id="cd06257">
    <property type="entry name" value="DnaJ"/>
    <property type="match status" value="1"/>
</dbReference>
<evidence type="ECO:0000259" key="3">
    <source>
        <dbReference type="PROSITE" id="PS50076"/>
    </source>
</evidence>
<accession>A0A5S5BEG7</accession>
<evidence type="ECO:0000256" key="2">
    <source>
        <dbReference type="SAM" id="MobiDB-lite"/>
    </source>
</evidence>
<dbReference type="InterPro" id="IPR001623">
    <property type="entry name" value="DnaJ_domain"/>
</dbReference>
<dbReference type="InterPro" id="IPR036869">
    <property type="entry name" value="J_dom_sf"/>
</dbReference>